<dbReference type="Pfam" id="PF13556">
    <property type="entry name" value="HTH_30"/>
    <property type="match status" value="2"/>
</dbReference>
<dbReference type="InterPro" id="IPR042070">
    <property type="entry name" value="PucR_C-HTH_sf"/>
</dbReference>
<dbReference type="EMBL" id="RFFG01000021">
    <property type="protein sequence ID" value="RMI44061.1"/>
    <property type="molecule type" value="Genomic_DNA"/>
</dbReference>
<feature type="domain" description="PucR C-terminal helix-turn-helix" evidence="2">
    <location>
        <begin position="378"/>
        <end position="420"/>
    </location>
</feature>
<dbReference type="PANTHER" id="PTHR33744">
    <property type="entry name" value="CARBOHYDRATE DIACID REGULATOR"/>
    <property type="match status" value="1"/>
</dbReference>
<evidence type="ECO:0000259" key="2">
    <source>
        <dbReference type="Pfam" id="PF13556"/>
    </source>
</evidence>
<sequence length="534" mass="59447">MRCTAARSTAVDPERLRSGVRRGRLVWRRSMGVGGRRYEMTAGLGDGRPATQSETVRRLVTRPDGLQALLRWLASQINGYVVLADAKGEPLQASPRWPTELLADAREGIRRVATGKAASATVDTASHTVWVSTAGGEDPPLILVVASGKPFSSQRRKLISEASGYLWLRWRLEELQRHSERIELANEQSHEAALQLLLVGDSAAARRVTQALGSFLPEVTRVCIIECPPRLRDECLKECEQAIHGRVWLVRCPVYTRHLIILAPPKREDASDPLDEALGAIVANRRNCYVGIGQAVHLRDIETGYEQAFHALAVARNSAERHATFSPRDELASLIGPVGRRWAAGRIQPLLDHRPRRAQDPDTAELQTTFASWLNFSTRAPRQLKIHRNTLAGRLRLIADLLDCDLDDLATLAELHLAQRLLSQPRRAGEFDDVSDEVSLDRLLGAPHVVRWAQNRLSDVGKSDPRLLHTLRVWLGNNGHLPSTARSLRLSVPATRKRILRVEQILERSLLNAPSALCDMQLAIRIVDGRDEKG</sequence>
<feature type="domain" description="CdaR GGDEF-like" evidence="3">
    <location>
        <begin position="204"/>
        <end position="314"/>
    </location>
</feature>
<evidence type="ECO:0000259" key="3">
    <source>
        <dbReference type="Pfam" id="PF17853"/>
    </source>
</evidence>
<dbReference type="InterPro" id="IPR041522">
    <property type="entry name" value="CdaR_GGDEF"/>
</dbReference>
<comment type="caution">
    <text evidence="4">The sequence shown here is derived from an EMBL/GenBank/DDBJ whole genome shotgun (WGS) entry which is preliminary data.</text>
</comment>
<dbReference type="Proteomes" id="UP000282674">
    <property type="component" value="Unassembled WGS sequence"/>
</dbReference>
<comment type="similarity">
    <text evidence="1">Belongs to the CdaR family.</text>
</comment>
<dbReference type="InterPro" id="IPR025736">
    <property type="entry name" value="PucR_C-HTH_dom"/>
</dbReference>
<reference evidence="4 5" key="1">
    <citation type="submission" date="2018-10" db="EMBL/GenBank/DDBJ databases">
        <title>Isolation from soil.</title>
        <authorList>
            <person name="Hu J."/>
        </authorList>
    </citation>
    <scope>NUCLEOTIDE SEQUENCE [LARGE SCALE GENOMIC DNA]</scope>
    <source>
        <strain evidence="4 5">NEAU-Ht49</strain>
    </source>
</reference>
<dbReference type="InterPro" id="IPR051448">
    <property type="entry name" value="CdaR-like_regulators"/>
</dbReference>
<keyword evidence="5" id="KW-1185">Reference proteome</keyword>
<dbReference type="Gene3D" id="1.10.10.2840">
    <property type="entry name" value="PucR C-terminal helix-turn-helix domain"/>
    <property type="match status" value="2"/>
</dbReference>
<evidence type="ECO:0000313" key="4">
    <source>
        <dbReference type="EMBL" id="RMI44061.1"/>
    </source>
</evidence>
<dbReference type="Pfam" id="PF17853">
    <property type="entry name" value="GGDEF_2"/>
    <property type="match status" value="1"/>
</dbReference>
<feature type="domain" description="PucR C-terminal helix-turn-helix" evidence="2">
    <location>
        <begin position="467"/>
        <end position="526"/>
    </location>
</feature>
<organism evidence="4 5">
    <name type="scientific">Actinomadura harenae</name>
    <dbReference type="NCBI Taxonomy" id="2483351"/>
    <lineage>
        <taxon>Bacteria</taxon>
        <taxon>Bacillati</taxon>
        <taxon>Actinomycetota</taxon>
        <taxon>Actinomycetes</taxon>
        <taxon>Streptosporangiales</taxon>
        <taxon>Thermomonosporaceae</taxon>
        <taxon>Actinomadura</taxon>
    </lineage>
</organism>
<protein>
    <submittedName>
        <fullName evidence="4">PucR family transcriptional regulator</fullName>
    </submittedName>
</protein>
<gene>
    <name evidence="4" type="ORF">EBO15_14165</name>
</gene>
<proteinExistence type="inferred from homology"/>
<accession>A0A3M2M350</accession>
<name>A0A3M2M350_9ACTN</name>
<dbReference type="AlphaFoldDB" id="A0A3M2M350"/>
<evidence type="ECO:0000313" key="5">
    <source>
        <dbReference type="Proteomes" id="UP000282674"/>
    </source>
</evidence>
<evidence type="ECO:0000256" key="1">
    <source>
        <dbReference type="ARBA" id="ARBA00006754"/>
    </source>
</evidence>
<dbReference type="PANTHER" id="PTHR33744:SF1">
    <property type="entry name" value="DNA-BINDING TRANSCRIPTIONAL ACTIVATOR ADER"/>
    <property type="match status" value="1"/>
</dbReference>